<evidence type="ECO:0000259" key="5">
    <source>
        <dbReference type="Pfam" id="PF06429"/>
    </source>
</evidence>
<feature type="domain" description="Flagellar basal-body/hook protein C-terminal" evidence="5">
    <location>
        <begin position="189"/>
        <end position="233"/>
    </location>
</feature>
<dbReference type="Proteomes" id="UP000305539">
    <property type="component" value="Unassembled WGS sequence"/>
</dbReference>
<evidence type="ECO:0000256" key="1">
    <source>
        <dbReference type="ARBA" id="ARBA00004117"/>
    </source>
</evidence>
<comment type="similarity">
    <text evidence="2 4">Belongs to the flagella basal body rod proteins family.</text>
</comment>
<dbReference type="GO" id="GO:0009425">
    <property type="term" value="C:bacterial-type flagellum basal body"/>
    <property type="evidence" value="ECO:0007669"/>
    <property type="project" value="UniProtKB-SubCell"/>
</dbReference>
<keyword evidence="7" id="KW-0966">Cell projection</keyword>
<keyword evidence="3 4" id="KW-0975">Bacterial flagellum</keyword>
<evidence type="ECO:0000256" key="3">
    <source>
        <dbReference type="ARBA" id="ARBA00023143"/>
    </source>
</evidence>
<comment type="subcellular location">
    <subcellularLocation>
        <location evidence="1 4">Bacterial flagellum basal body</location>
    </subcellularLocation>
</comment>
<accession>A0A4U1I804</accession>
<dbReference type="GO" id="GO:0071978">
    <property type="term" value="P:bacterial-type flagellum-dependent swarming motility"/>
    <property type="evidence" value="ECO:0007669"/>
    <property type="project" value="TreeGrafter"/>
</dbReference>
<dbReference type="PANTHER" id="PTHR30435:SF19">
    <property type="entry name" value="FLAGELLAR BASAL-BODY ROD PROTEIN FLGG"/>
    <property type="match status" value="1"/>
</dbReference>
<dbReference type="RefSeq" id="WP_136894256.1">
    <property type="nucleotide sequence ID" value="NZ_SWJE01000005.1"/>
</dbReference>
<comment type="caution">
    <text evidence="7">The sequence shown here is derived from an EMBL/GenBank/DDBJ whole genome shotgun (WGS) entry which is preliminary data.</text>
</comment>
<keyword evidence="8" id="KW-1185">Reference proteome</keyword>
<sequence length="238" mass="25026">MDDLMTLATRLISLETQRVESAGRNIANTATPGYKREIAFAETLAEATGGGAAPVAAASPVLRTATDFSAGKLVHTGNPLDLSITGPGFFEVATADGPAYTRLGSFQRDADGRLVTTQGWPLQGANGDVIVSSGDWRVERDGTVIDGGNTVSVIRIANFDDPAKLVRLGDGLYAADGSRAMDVEDPHIAQGFAEGSNAVAASDMIQLMEAMRRVESGQKLVHAYDDMVGNVLQRLGDM</sequence>
<evidence type="ECO:0000313" key="8">
    <source>
        <dbReference type="Proteomes" id="UP000305539"/>
    </source>
</evidence>
<dbReference type="OrthoDB" id="9804559at2"/>
<feature type="domain" description="Flagellar hook protein FlgE/F/G-like D1" evidence="6">
    <location>
        <begin position="84"/>
        <end position="144"/>
    </location>
</feature>
<name>A0A4U1I804_9BURK</name>
<dbReference type="InterPro" id="IPR010930">
    <property type="entry name" value="Flg_bb/hook_C_dom"/>
</dbReference>
<organism evidence="7 8">
    <name type="scientific">Trinickia terrae</name>
    <dbReference type="NCBI Taxonomy" id="2571161"/>
    <lineage>
        <taxon>Bacteria</taxon>
        <taxon>Pseudomonadati</taxon>
        <taxon>Pseudomonadota</taxon>
        <taxon>Betaproteobacteria</taxon>
        <taxon>Burkholderiales</taxon>
        <taxon>Burkholderiaceae</taxon>
        <taxon>Trinickia</taxon>
    </lineage>
</organism>
<dbReference type="NCBIfam" id="TIGR03506">
    <property type="entry name" value="FlgEFG_subfam"/>
    <property type="match status" value="1"/>
</dbReference>
<protein>
    <submittedName>
        <fullName evidence="7">Flagellar hook basal-body protein</fullName>
    </submittedName>
</protein>
<dbReference type="InterPro" id="IPR037925">
    <property type="entry name" value="FlgE/F/G-like"/>
</dbReference>
<dbReference type="Pfam" id="PF22692">
    <property type="entry name" value="LlgE_F_G_D1"/>
    <property type="match status" value="1"/>
</dbReference>
<evidence type="ECO:0000313" key="7">
    <source>
        <dbReference type="EMBL" id="TKC89467.1"/>
    </source>
</evidence>
<dbReference type="Pfam" id="PF06429">
    <property type="entry name" value="Flg_bbr_C"/>
    <property type="match status" value="1"/>
</dbReference>
<dbReference type="InterPro" id="IPR020013">
    <property type="entry name" value="Flagellar_FlgE/F/G"/>
</dbReference>
<keyword evidence="7" id="KW-0282">Flagellum</keyword>
<keyword evidence="7" id="KW-0969">Cilium</keyword>
<reference evidence="7 8" key="1">
    <citation type="submission" date="2019-04" db="EMBL/GenBank/DDBJ databases">
        <title>Trinickia sp. 7GSK02, isolated from subtropical forest soil.</title>
        <authorList>
            <person name="Gao Z.-H."/>
            <person name="Qiu L.-H."/>
        </authorList>
    </citation>
    <scope>NUCLEOTIDE SEQUENCE [LARGE SCALE GENOMIC DNA]</scope>
    <source>
        <strain evidence="7 8">7GSK02</strain>
    </source>
</reference>
<gene>
    <name evidence="7" type="ORF">FAZ69_11080</name>
</gene>
<dbReference type="SUPFAM" id="SSF117143">
    <property type="entry name" value="Flagellar hook protein flgE"/>
    <property type="match status" value="1"/>
</dbReference>
<proteinExistence type="inferred from homology"/>
<dbReference type="InterPro" id="IPR053967">
    <property type="entry name" value="LlgE_F_G-like_D1"/>
</dbReference>
<evidence type="ECO:0000256" key="2">
    <source>
        <dbReference type="ARBA" id="ARBA00009677"/>
    </source>
</evidence>
<dbReference type="PANTHER" id="PTHR30435">
    <property type="entry name" value="FLAGELLAR PROTEIN"/>
    <property type="match status" value="1"/>
</dbReference>
<evidence type="ECO:0000256" key="4">
    <source>
        <dbReference type="RuleBase" id="RU362116"/>
    </source>
</evidence>
<dbReference type="EMBL" id="SWJE01000005">
    <property type="protein sequence ID" value="TKC89467.1"/>
    <property type="molecule type" value="Genomic_DNA"/>
</dbReference>
<dbReference type="AlphaFoldDB" id="A0A4U1I804"/>
<evidence type="ECO:0000259" key="6">
    <source>
        <dbReference type="Pfam" id="PF22692"/>
    </source>
</evidence>